<feature type="non-terminal residue" evidence="1">
    <location>
        <position position="1"/>
    </location>
</feature>
<protein>
    <submittedName>
        <fullName evidence="1">Uncharacterized protein</fullName>
    </submittedName>
</protein>
<name>A0A0M9A304_9HYME</name>
<gene>
    <name evidence="1" type="ORF">WN51_12846</name>
</gene>
<evidence type="ECO:0000313" key="2">
    <source>
        <dbReference type="Proteomes" id="UP000053105"/>
    </source>
</evidence>
<keyword evidence="2" id="KW-1185">Reference proteome</keyword>
<proteinExistence type="predicted"/>
<sequence length="91" mass="10375">RVNCGNTFSISSIQAAKSMPKSINSQSMPSFLYSSCSSTNMLKNCCSFSLVKLIHSCSKPLYWRNEMKRTIFGNEQRDLKINMRTIVVRTK</sequence>
<dbReference type="AlphaFoldDB" id="A0A0M9A304"/>
<evidence type="ECO:0000313" key="1">
    <source>
        <dbReference type="EMBL" id="KOX75396.1"/>
    </source>
</evidence>
<dbReference type="Proteomes" id="UP000053105">
    <property type="component" value="Unassembled WGS sequence"/>
</dbReference>
<organism evidence="1 2">
    <name type="scientific">Melipona quadrifasciata</name>
    <dbReference type="NCBI Taxonomy" id="166423"/>
    <lineage>
        <taxon>Eukaryota</taxon>
        <taxon>Metazoa</taxon>
        <taxon>Ecdysozoa</taxon>
        <taxon>Arthropoda</taxon>
        <taxon>Hexapoda</taxon>
        <taxon>Insecta</taxon>
        <taxon>Pterygota</taxon>
        <taxon>Neoptera</taxon>
        <taxon>Endopterygota</taxon>
        <taxon>Hymenoptera</taxon>
        <taxon>Apocrita</taxon>
        <taxon>Aculeata</taxon>
        <taxon>Apoidea</taxon>
        <taxon>Anthophila</taxon>
        <taxon>Apidae</taxon>
        <taxon>Melipona</taxon>
    </lineage>
</organism>
<reference evidence="1 2" key="1">
    <citation type="submission" date="2015-07" db="EMBL/GenBank/DDBJ databases">
        <title>The genome of Melipona quadrifasciata.</title>
        <authorList>
            <person name="Pan H."/>
            <person name="Kapheim K."/>
        </authorList>
    </citation>
    <scope>NUCLEOTIDE SEQUENCE [LARGE SCALE GENOMIC DNA]</scope>
    <source>
        <strain evidence="1">0111107301</strain>
        <tissue evidence="1">Whole body</tissue>
    </source>
</reference>
<accession>A0A0M9A304</accession>
<dbReference type="OrthoDB" id="9283143at2759"/>
<dbReference type="EMBL" id="KQ435763">
    <property type="protein sequence ID" value="KOX75396.1"/>
    <property type="molecule type" value="Genomic_DNA"/>
</dbReference>